<evidence type="ECO:0000313" key="3">
    <source>
        <dbReference type="Proteomes" id="UP000435357"/>
    </source>
</evidence>
<accession>A0A6N6M7Y9</accession>
<feature type="transmembrane region" description="Helical" evidence="1">
    <location>
        <begin position="170"/>
        <end position="189"/>
    </location>
</feature>
<dbReference type="AlphaFoldDB" id="A0A6N6M7Y9"/>
<proteinExistence type="predicted"/>
<name>A0A6N6M7Y9_9FLAO</name>
<dbReference type="OrthoDB" id="1425482at2"/>
<sequence>MFKNVDIIEELTKERAKQQTAEKNIINQATAIINGDFQLEKSIENRLTNPHQERSQHSKFDQLDSDLIFSEYTIENICTKYRLRFLPSHLFLGEIPKEAKAKIKKIEKENQLTFESFKIVAPESRFKLRDATEDPILFADLGNGSYYMIHKWGDDMGWYRNAIHYPMRNITTLGLTAVVLGLLTTLILPDSLFPQTEWSNAYASGLTKIYMAFVFSGFYFVSALIIGILKSKEFSQDVWKSKFFN</sequence>
<dbReference type="RefSeq" id="WP_151166002.1">
    <property type="nucleotide sequence ID" value="NZ_WACR01000001.1"/>
</dbReference>
<gene>
    <name evidence="2" type="ORF">F3059_00660</name>
</gene>
<organism evidence="2 3">
    <name type="scientific">Salibacter halophilus</name>
    <dbReference type="NCBI Taxonomy" id="1803916"/>
    <lineage>
        <taxon>Bacteria</taxon>
        <taxon>Pseudomonadati</taxon>
        <taxon>Bacteroidota</taxon>
        <taxon>Flavobacteriia</taxon>
        <taxon>Flavobacteriales</taxon>
        <taxon>Salibacteraceae</taxon>
        <taxon>Salibacter</taxon>
    </lineage>
</organism>
<comment type="caution">
    <text evidence="2">The sequence shown here is derived from an EMBL/GenBank/DDBJ whole genome shotgun (WGS) entry which is preliminary data.</text>
</comment>
<dbReference type="Proteomes" id="UP000435357">
    <property type="component" value="Unassembled WGS sequence"/>
</dbReference>
<evidence type="ECO:0000256" key="1">
    <source>
        <dbReference type="SAM" id="Phobius"/>
    </source>
</evidence>
<keyword evidence="1" id="KW-0812">Transmembrane</keyword>
<dbReference type="EMBL" id="WACR01000001">
    <property type="protein sequence ID" value="KAB1066014.1"/>
    <property type="molecule type" value="Genomic_DNA"/>
</dbReference>
<reference evidence="2 3" key="1">
    <citation type="submission" date="2019-09" db="EMBL/GenBank/DDBJ databases">
        <title>Genomes of Cryomorphaceae.</title>
        <authorList>
            <person name="Bowman J.P."/>
        </authorList>
    </citation>
    <scope>NUCLEOTIDE SEQUENCE [LARGE SCALE GENOMIC DNA]</scope>
    <source>
        <strain evidence="2 3">KCTC 52047</strain>
    </source>
</reference>
<protein>
    <submittedName>
        <fullName evidence="2">Uncharacterized protein</fullName>
    </submittedName>
</protein>
<feature type="transmembrane region" description="Helical" evidence="1">
    <location>
        <begin position="209"/>
        <end position="229"/>
    </location>
</feature>
<keyword evidence="1" id="KW-0472">Membrane</keyword>
<keyword evidence="3" id="KW-1185">Reference proteome</keyword>
<keyword evidence="1" id="KW-1133">Transmembrane helix</keyword>
<evidence type="ECO:0000313" key="2">
    <source>
        <dbReference type="EMBL" id="KAB1066014.1"/>
    </source>
</evidence>